<feature type="non-terminal residue" evidence="2">
    <location>
        <position position="1"/>
    </location>
</feature>
<dbReference type="InterPro" id="IPR058960">
    <property type="entry name" value="Ctg-1-like_C"/>
</dbReference>
<dbReference type="Pfam" id="PF00650">
    <property type="entry name" value="CRAL_TRIO"/>
    <property type="match status" value="1"/>
</dbReference>
<organism evidence="2 3">
    <name type="scientific">Pristionchus mayeri</name>
    <dbReference type="NCBI Taxonomy" id="1317129"/>
    <lineage>
        <taxon>Eukaryota</taxon>
        <taxon>Metazoa</taxon>
        <taxon>Ecdysozoa</taxon>
        <taxon>Nematoda</taxon>
        <taxon>Chromadorea</taxon>
        <taxon>Rhabditida</taxon>
        <taxon>Rhabditina</taxon>
        <taxon>Diplogasteromorpha</taxon>
        <taxon>Diplogasteroidea</taxon>
        <taxon>Neodiplogasteridae</taxon>
        <taxon>Pristionchus</taxon>
    </lineage>
</organism>
<accession>A0AAN4Z4L5</accession>
<dbReference type="SMART" id="SM00516">
    <property type="entry name" value="SEC14"/>
    <property type="match status" value="1"/>
</dbReference>
<dbReference type="SUPFAM" id="SSF52087">
    <property type="entry name" value="CRAL/TRIO domain"/>
    <property type="match status" value="1"/>
</dbReference>
<dbReference type="PROSITE" id="PS50191">
    <property type="entry name" value="CRAL_TRIO"/>
    <property type="match status" value="1"/>
</dbReference>
<reference evidence="3" key="1">
    <citation type="submission" date="2022-10" db="EMBL/GenBank/DDBJ databases">
        <title>Genome assembly of Pristionchus species.</title>
        <authorList>
            <person name="Yoshida K."/>
            <person name="Sommer R.J."/>
        </authorList>
    </citation>
    <scope>NUCLEOTIDE SEQUENCE [LARGE SCALE GENOMIC DNA]</scope>
    <source>
        <strain evidence="3">RS5460</strain>
    </source>
</reference>
<dbReference type="Pfam" id="PF25883">
    <property type="entry name" value="F28H7_8_C"/>
    <property type="match status" value="1"/>
</dbReference>
<dbReference type="EMBL" id="BTRK01000001">
    <property type="protein sequence ID" value="GMR32471.1"/>
    <property type="molecule type" value="Genomic_DNA"/>
</dbReference>
<dbReference type="SUPFAM" id="SSF101576">
    <property type="entry name" value="Supernatant protein factor (SPF), C-terminal domain"/>
    <property type="match status" value="1"/>
</dbReference>
<proteinExistence type="predicted"/>
<dbReference type="Gene3D" id="2.60.120.680">
    <property type="entry name" value="GOLD domain"/>
    <property type="match status" value="1"/>
</dbReference>
<dbReference type="InterPro" id="IPR036865">
    <property type="entry name" value="CRAL-TRIO_dom_sf"/>
</dbReference>
<name>A0AAN4Z4L5_9BILA</name>
<evidence type="ECO:0000259" key="1">
    <source>
        <dbReference type="PROSITE" id="PS50191"/>
    </source>
</evidence>
<feature type="domain" description="CRAL-TRIO" evidence="1">
    <location>
        <begin position="92"/>
        <end position="270"/>
    </location>
</feature>
<dbReference type="InterPro" id="IPR036598">
    <property type="entry name" value="GOLD_dom_sf"/>
</dbReference>
<keyword evidence="3" id="KW-1185">Reference proteome</keyword>
<evidence type="ECO:0000313" key="3">
    <source>
        <dbReference type="Proteomes" id="UP001328107"/>
    </source>
</evidence>
<dbReference type="PANTHER" id="PTHR47159">
    <property type="entry name" value="PROTEIN CBG07705-RELATED"/>
    <property type="match status" value="1"/>
</dbReference>
<dbReference type="Gene3D" id="3.40.525.10">
    <property type="entry name" value="CRAL-TRIO lipid binding domain"/>
    <property type="match status" value="1"/>
</dbReference>
<dbReference type="AlphaFoldDB" id="A0AAN4Z4L5"/>
<dbReference type="Proteomes" id="UP001328107">
    <property type="component" value="Unassembled WGS sequence"/>
</dbReference>
<evidence type="ECO:0000313" key="2">
    <source>
        <dbReference type="EMBL" id="GMR32471.1"/>
    </source>
</evidence>
<dbReference type="PANTHER" id="PTHR47159:SF6">
    <property type="entry name" value="CRAL-TRIO DOMAIN-CONTAINING PROTEIN"/>
    <property type="match status" value="1"/>
</dbReference>
<dbReference type="InterPro" id="IPR053302">
    <property type="entry name" value="CRAL-TRIO_domain"/>
</dbReference>
<dbReference type="CDD" id="cd00170">
    <property type="entry name" value="SEC14"/>
    <property type="match status" value="1"/>
</dbReference>
<comment type="caution">
    <text evidence="2">The sequence shown here is derived from an EMBL/GenBank/DDBJ whole genome shotgun (WGS) entry which is preliminary data.</text>
</comment>
<dbReference type="InterPro" id="IPR001251">
    <property type="entry name" value="CRAL-TRIO_dom"/>
</dbReference>
<protein>
    <recommendedName>
        <fullName evidence="1">CRAL-TRIO domain-containing protein</fullName>
    </recommendedName>
</protein>
<gene>
    <name evidence="2" type="ORF">PMAYCL1PPCAC_02666</name>
</gene>
<sequence length="430" mass="50403">FFEMTRITTDFGQSLSLESKKRVAEVRAQLKEKIHPQFDTDFNIYRFVINSERLHKKEKEVIDFAAKALNNHLRIRKAFKLDTTPVKTFDENPVFTRKFMPRGDIQVDMVDKHNRLMWYIEYASVTVETLAHTEKSSSSVKFQFWQFEYMLRLVMAQEAKTGRLSSLHHIIDMAGYEINPFTMLFVSSGTLSYYTQLFHYENYPELVSPGSMVNIARWIWLPYKLVKPVMPAGFADRFQLHDSSFITWLKEEVAEEHIPVSLGGKNTEIKCIPAEKKSEDEYWKPKDNALLDALETIHVHARKKKHIRVDVNEVGKKISWYFRTDGDVYFGIFFVEGSGESIEDAKKEKKEEIDTEEMEMVYPYWKLTAKLVHERDELVCEKTGRYYLVFGNEHSWLTKRGVDLIVNVEKGDTKRRVHTDNSLSPSSLDF</sequence>